<dbReference type="Gene3D" id="3.10.50.40">
    <property type="match status" value="2"/>
</dbReference>
<gene>
    <name evidence="8" type="primary">surA</name>
    <name evidence="8" type="ORF">BUAMB_128</name>
</gene>
<dbReference type="HOGENOM" id="CLU_034646_11_0_6"/>
<dbReference type="STRING" id="1005057.BUAMB_128"/>
<feature type="domain" description="PpiC" evidence="7">
    <location>
        <begin position="284"/>
        <end position="383"/>
    </location>
</feature>
<dbReference type="InterPro" id="IPR015391">
    <property type="entry name" value="SurA_N"/>
</dbReference>
<keyword evidence="4" id="KW-0143">Chaperone</keyword>
<dbReference type="InterPro" id="IPR027304">
    <property type="entry name" value="Trigger_fact/SurA_dom_sf"/>
</dbReference>
<evidence type="ECO:0000256" key="1">
    <source>
        <dbReference type="ARBA" id="ARBA00022729"/>
    </source>
</evidence>
<dbReference type="KEGG" id="buh:BUAMB_128"/>
<dbReference type="GO" id="GO:0003755">
    <property type="term" value="F:peptidyl-prolyl cis-trans isomerase activity"/>
    <property type="evidence" value="ECO:0007669"/>
    <property type="project" value="UniProtKB-KW"/>
</dbReference>
<evidence type="ECO:0000256" key="6">
    <source>
        <dbReference type="PROSITE-ProRule" id="PRU00278"/>
    </source>
</evidence>
<keyword evidence="1" id="KW-0732">Signal</keyword>
<dbReference type="AlphaFoldDB" id="G2LP16"/>
<keyword evidence="3 6" id="KW-0697">Rotamase</keyword>
<dbReference type="SUPFAM" id="SSF109998">
    <property type="entry name" value="Triger factor/SurA peptide-binding domain-like"/>
    <property type="match status" value="1"/>
</dbReference>
<accession>G2LP16</accession>
<dbReference type="PANTHER" id="PTHR47637">
    <property type="entry name" value="CHAPERONE SURA"/>
    <property type="match status" value="1"/>
</dbReference>
<protein>
    <submittedName>
        <fullName evidence="8">Survival protein SurA</fullName>
    </submittedName>
</protein>
<evidence type="ECO:0000259" key="7">
    <source>
        <dbReference type="PROSITE" id="PS50198"/>
    </source>
</evidence>
<dbReference type="Pfam" id="PF00639">
    <property type="entry name" value="Rotamase"/>
    <property type="match status" value="1"/>
</dbReference>
<dbReference type="Pfam" id="PF09312">
    <property type="entry name" value="SurA_N"/>
    <property type="match status" value="1"/>
</dbReference>
<evidence type="ECO:0000256" key="2">
    <source>
        <dbReference type="ARBA" id="ARBA00022764"/>
    </source>
</evidence>
<name>G2LP16_BUCUM</name>
<dbReference type="Proteomes" id="UP000006139">
    <property type="component" value="Chromosome"/>
</dbReference>
<dbReference type="PATRIC" id="fig|1005057.4.peg.120"/>
<dbReference type="InterPro" id="IPR000297">
    <property type="entry name" value="PPIase_PpiC"/>
</dbReference>
<dbReference type="PANTHER" id="PTHR47637:SF1">
    <property type="entry name" value="CHAPERONE SURA"/>
    <property type="match status" value="1"/>
</dbReference>
<evidence type="ECO:0000256" key="3">
    <source>
        <dbReference type="ARBA" id="ARBA00023110"/>
    </source>
</evidence>
<dbReference type="PROSITE" id="PS50198">
    <property type="entry name" value="PPIC_PPIASE_2"/>
    <property type="match status" value="1"/>
</dbReference>
<dbReference type="InterPro" id="IPR050280">
    <property type="entry name" value="OMP_Chaperone_SurA"/>
</dbReference>
<evidence type="ECO:0000313" key="8">
    <source>
        <dbReference type="EMBL" id="AEO07953.1"/>
    </source>
</evidence>
<sequence>MKLFIFVIFYIFTSIFSVSAKTYLVDNIVAIVNDQIILNSDVNRILSIFKKKHNNIKEPIFKHDFLKEKVIQKLITHSLMLQEANRMNIEITQEQINTIMKNIALKKHISMHDLNKRIILYNKKHHHYYDDYIQNIKEFLKINIIENYELHKRIQISEKEVNIILKKLIESNNKLKKINLSYILLPISKEYSNKKINDIKTIAKNIKDKIQKGYDFGKSLIDFKNNPTVLVKKMFWMSLFDIHNQISQTLKITKKGEILGPFLGAKGFYILKIHEIHNNQENLVTEFHIQNFLIKSSISKDGEDKKHIFNIYENIKKGIYSFDYAVKHFSHDTDLSHKKGDLGWVSKEFLNMYFNKKHLHFNKHYISKPIKSHFGWHILKLLNTRQVDQFYNFKKKQAYNILFIQKKILAKQQWINNLKKNAYIKIIKS</sequence>
<dbReference type="InterPro" id="IPR046357">
    <property type="entry name" value="PPIase_dom_sf"/>
</dbReference>
<dbReference type="OrthoDB" id="14196at2"/>
<evidence type="ECO:0000256" key="5">
    <source>
        <dbReference type="ARBA" id="ARBA00023235"/>
    </source>
</evidence>
<dbReference type="EMBL" id="CP002648">
    <property type="protein sequence ID" value="AEO07953.1"/>
    <property type="molecule type" value="Genomic_DNA"/>
</dbReference>
<dbReference type="eggNOG" id="COG0760">
    <property type="taxonomic scope" value="Bacteria"/>
</dbReference>
<organism evidence="8 9">
    <name type="scientific">Buchnera aphidicola str. Ua</name>
    <name type="common">Uroleucon ambrosiae</name>
    <dbReference type="NCBI Taxonomy" id="1005057"/>
    <lineage>
        <taxon>Bacteria</taxon>
        <taxon>Pseudomonadati</taxon>
        <taxon>Pseudomonadota</taxon>
        <taxon>Gammaproteobacteria</taxon>
        <taxon>Enterobacterales</taxon>
        <taxon>Erwiniaceae</taxon>
        <taxon>Buchnera</taxon>
    </lineage>
</organism>
<reference evidence="8 9" key="1">
    <citation type="journal article" date="2011" name="PLoS Genet.">
        <title>Sequence conservation and functional constraint on intergenic spacers in reduced genomes of the obligate symbiont buchnera.</title>
        <authorList>
            <person name="Degnan P.H."/>
            <person name="Ochman H."/>
            <person name="Moran N.A."/>
        </authorList>
    </citation>
    <scope>NUCLEOTIDE SEQUENCE [LARGE SCALE GENOMIC DNA]</scope>
    <source>
        <strain evidence="8 9">Ua</strain>
    </source>
</reference>
<keyword evidence="5 6" id="KW-0413">Isomerase</keyword>
<evidence type="ECO:0000313" key="9">
    <source>
        <dbReference type="Proteomes" id="UP000006139"/>
    </source>
</evidence>
<proteinExistence type="predicted"/>
<evidence type="ECO:0000256" key="4">
    <source>
        <dbReference type="ARBA" id="ARBA00023186"/>
    </source>
</evidence>
<keyword evidence="2" id="KW-0574">Periplasm</keyword>
<dbReference type="Gene3D" id="1.10.4030.10">
    <property type="entry name" value="Porin chaperone SurA, peptide-binding domain"/>
    <property type="match status" value="1"/>
</dbReference>
<dbReference type="SUPFAM" id="SSF54534">
    <property type="entry name" value="FKBP-like"/>
    <property type="match status" value="2"/>
</dbReference>